<name>A0A0P5RP29_9CRUS</name>
<gene>
    <name evidence="1" type="ORF">APZ42_029832</name>
</gene>
<dbReference type="AlphaFoldDB" id="A0A0P5RP29"/>
<dbReference type="PROSITE" id="PS51269">
    <property type="entry name" value="COMM"/>
    <property type="match status" value="1"/>
</dbReference>
<dbReference type="InterPro" id="IPR037354">
    <property type="entry name" value="Commd2"/>
</dbReference>
<protein>
    <submittedName>
        <fullName evidence="1">COMM domain-containing protein 2</fullName>
    </submittedName>
</protein>
<dbReference type="EMBL" id="LRGB01002653">
    <property type="protein sequence ID" value="KZS06642.1"/>
    <property type="molecule type" value="Genomic_DNA"/>
</dbReference>
<dbReference type="InterPro" id="IPR017920">
    <property type="entry name" value="COMM"/>
</dbReference>
<evidence type="ECO:0000313" key="1">
    <source>
        <dbReference type="EMBL" id="KZS06642.1"/>
    </source>
</evidence>
<sequence>MDLAANYEDLAFFQHHSEDVLRDFVGIAWEVLMNKSKPKLYTHAALKLNTEHVTIEKLVGKISQLLLECTKLKITMSEFVDSLQPILHDKVFLLWDSVVMKKDTLSEILVKTEINHVEFLTLNWRFENTLASKTLETYENTTVFMELQLKDRYSKKHHHFVADIPNLFHLTNLLEVALNETKASHIRRASAMI</sequence>
<dbReference type="Proteomes" id="UP000076858">
    <property type="component" value="Unassembled WGS sequence"/>
</dbReference>
<keyword evidence="2" id="KW-1185">Reference proteome</keyword>
<dbReference type="Pfam" id="PF07258">
    <property type="entry name" value="COMM_domain"/>
    <property type="match status" value="1"/>
</dbReference>
<organism evidence="1 2">
    <name type="scientific">Daphnia magna</name>
    <dbReference type="NCBI Taxonomy" id="35525"/>
    <lineage>
        <taxon>Eukaryota</taxon>
        <taxon>Metazoa</taxon>
        <taxon>Ecdysozoa</taxon>
        <taxon>Arthropoda</taxon>
        <taxon>Crustacea</taxon>
        <taxon>Branchiopoda</taxon>
        <taxon>Diplostraca</taxon>
        <taxon>Cladocera</taxon>
        <taxon>Anomopoda</taxon>
        <taxon>Daphniidae</taxon>
        <taxon>Daphnia</taxon>
    </lineage>
</organism>
<evidence type="ECO:0000313" key="2">
    <source>
        <dbReference type="Proteomes" id="UP000076858"/>
    </source>
</evidence>
<dbReference type="PANTHER" id="PTHR15857:SF0">
    <property type="entry name" value="COMM DOMAIN-CONTAINING PROTEIN 2"/>
    <property type="match status" value="1"/>
</dbReference>
<comment type="caution">
    <text evidence="1">The sequence shown here is derived from an EMBL/GenBank/DDBJ whole genome shotgun (WGS) entry which is preliminary data.</text>
</comment>
<accession>A0A0P5RP29</accession>
<dbReference type="OrthoDB" id="10257479at2759"/>
<reference evidence="1 2" key="1">
    <citation type="submission" date="2016-03" db="EMBL/GenBank/DDBJ databases">
        <title>EvidentialGene: Evidence-directed Construction of Genes on Genomes.</title>
        <authorList>
            <person name="Gilbert D.G."/>
            <person name="Choi J.-H."/>
            <person name="Mockaitis K."/>
            <person name="Colbourne J."/>
            <person name="Pfrender M."/>
        </authorList>
    </citation>
    <scope>NUCLEOTIDE SEQUENCE [LARGE SCALE GENOMIC DNA]</scope>
    <source>
        <strain evidence="1 2">Xinb3</strain>
        <tissue evidence="1">Complete organism</tissue>
    </source>
</reference>
<dbReference type="STRING" id="35525.A0A0P5RP29"/>
<dbReference type="PANTHER" id="PTHR15857">
    <property type="entry name" value="COMM DOMAIN CONTAINING PROTEIN 2"/>
    <property type="match status" value="1"/>
</dbReference>
<proteinExistence type="predicted"/>